<dbReference type="OrthoDB" id="420669at2759"/>
<keyword evidence="13" id="KW-1185">Reference proteome</keyword>
<dbReference type="GO" id="GO:0016020">
    <property type="term" value="C:membrane"/>
    <property type="evidence" value="ECO:0007669"/>
    <property type="project" value="InterPro"/>
</dbReference>
<dbReference type="InterPro" id="IPR019561">
    <property type="entry name" value="Translocon_Sec61/SecY_plug_dom"/>
</dbReference>
<keyword evidence="7" id="KW-0811">Translocation</keyword>
<evidence type="ECO:0000256" key="8">
    <source>
        <dbReference type="ARBA" id="ARBA00023136"/>
    </source>
</evidence>
<feature type="transmembrane region" description="Helical" evidence="10">
    <location>
        <begin position="59"/>
        <end position="80"/>
    </location>
</feature>
<dbReference type="Pfam" id="PF10559">
    <property type="entry name" value="Plug_translocon"/>
    <property type="match status" value="1"/>
</dbReference>
<dbReference type="GO" id="GO:0012505">
    <property type="term" value="C:endomembrane system"/>
    <property type="evidence" value="ECO:0007669"/>
    <property type="project" value="UniProtKB-SubCell"/>
</dbReference>
<name>A0A507FF99_9FUNG</name>
<sequence>MAVIVGAGPAAAGAGAIGAGSELLAGGALAGAGFSATTAATAAGAVGGALGAVASGTGVVAGAGIGAVAAGAGGATMGVVGGAAGLVGGAATAGSITAAGSAASAVAVGTVGGSFSTGLGAALVAAGPAGWVAAAALVACGSLIALSTASPLMDTKGSHSHSSSKPAAFKAIPAIPTTGLSFATILAKLHVKSIRAIAGLLPAIKTPDYKVPFGEKIVWTFSAGVVLVLGSQMPLFGVQNVGASDAGFAFRSVFAGNRGSLFDLGVAPLLASGLLLQTLAASKHIALDWDRREDRALFSAAQKLTAILLAVALSVFSVFIGVYGAVSGITAILLVAQLVVGQILVILIDEAMQQGYGFGSGYGLFIASHLAENMFWSVFSFASFKTGKGTEYEGSIIALVQLVLTRRDKFRALKEAFYRKNLPNLSTAIVQTAVLGAVSYLNGIRMEVPLQHSKMRGAQTHKFPVKLLYSSNYPLLIVSVALGLYSYVSHALFNRFPENMVVRIFGVWKAYDNIAQQFPHGGLAYYLSPPRTLFSCLRDPIQFAIFSTLFIWSATKLSELWTEAAGTNAKDVSKTLESQSPHGTGTGCAVLITFLYQFFEIIIRENMERPAGDQLF</sequence>
<dbReference type="SUPFAM" id="SSF103491">
    <property type="entry name" value="Preprotein translocase SecY subunit"/>
    <property type="match status" value="1"/>
</dbReference>
<feature type="transmembrane region" description="Helical" evidence="10">
    <location>
        <begin position="421"/>
        <end position="441"/>
    </location>
</feature>
<comment type="caution">
    <text evidence="12">The sequence shown here is derived from an EMBL/GenBank/DDBJ whole genome shotgun (WGS) entry which is preliminary data.</text>
</comment>
<evidence type="ECO:0000256" key="2">
    <source>
        <dbReference type="ARBA" id="ARBA00005751"/>
    </source>
</evidence>
<gene>
    <name evidence="12" type="ORF">CcCBS67573_g04769</name>
</gene>
<feature type="transmembrane region" description="Helical" evidence="10">
    <location>
        <begin position="121"/>
        <end position="147"/>
    </location>
</feature>
<keyword evidence="3" id="KW-0813">Transport</keyword>
<dbReference type="InterPro" id="IPR030659">
    <property type="entry name" value="SecY_CS"/>
</dbReference>
<feature type="transmembrane region" description="Helical" evidence="10">
    <location>
        <begin position="261"/>
        <end position="282"/>
    </location>
</feature>
<evidence type="ECO:0000259" key="11">
    <source>
        <dbReference type="Pfam" id="PF10559"/>
    </source>
</evidence>
<dbReference type="InterPro" id="IPR002208">
    <property type="entry name" value="SecY/SEC61-alpha"/>
</dbReference>
<proteinExistence type="inferred from homology"/>
<dbReference type="EMBL" id="QEAP01000153">
    <property type="protein sequence ID" value="TPX73966.1"/>
    <property type="molecule type" value="Genomic_DNA"/>
</dbReference>
<keyword evidence="4 10" id="KW-0812">Transmembrane</keyword>
<dbReference type="AlphaFoldDB" id="A0A507FF99"/>
<keyword evidence="5" id="KW-0653">Protein transport</keyword>
<evidence type="ECO:0000256" key="4">
    <source>
        <dbReference type="ARBA" id="ARBA00022692"/>
    </source>
</evidence>
<keyword evidence="6 10" id="KW-1133">Transmembrane helix</keyword>
<evidence type="ECO:0000256" key="9">
    <source>
        <dbReference type="RuleBase" id="RU004349"/>
    </source>
</evidence>
<dbReference type="PROSITE" id="PS00756">
    <property type="entry name" value="SECY_2"/>
    <property type="match status" value="1"/>
</dbReference>
<dbReference type="InterPro" id="IPR023201">
    <property type="entry name" value="SecY_dom_sf"/>
</dbReference>
<evidence type="ECO:0000256" key="6">
    <source>
        <dbReference type="ARBA" id="ARBA00022989"/>
    </source>
</evidence>
<dbReference type="Pfam" id="PF00344">
    <property type="entry name" value="SecY"/>
    <property type="match status" value="1"/>
</dbReference>
<organism evidence="12 13">
    <name type="scientific">Chytriomyces confervae</name>
    <dbReference type="NCBI Taxonomy" id="246404"/>
    <lineage>
        <taxon>Eukaryota</taxon>
        <taxon>Fungi</taxon>
        <taxon>Fungi incertae sedis</taxon>
        <taxon>Chytridiomycota</taxon>
        <taxon>Chytridiomycota incertae sedis</taxon>
        <taxon>Chytridiomycetes</taxon>
        <taxon>Chytridiales</taxon>
        <taxon>Chytriomycetaceae</taxon>
        <taxon>Chytriomyces</taxon>
    </lineage>
</organism>
<protein>
    <recommendedName>
        <fullName evidence="11">Translocon Sec61/SecY plug domain-containing protein</fullName>
    </recommendedName>
</protein>
<comment type="similarity">
    <text evidence="2 9">Belongs to the SecY/SEC61-alpha family.</text>
</comment>
<dbReference type="STRING" id="246404.A0A507FF99"/>
<evidence type="ECO:0000313" key="13">
    <source>
        <dbReference type="Proteomes" id="UP000320333"/>
    </source>
</evidence>
<evidence type="ECO:0000256" key="10">
    <source>
        <dbReference type="SAM" id="Phobius"/>
    </source>
</evidence>
<comment type="subcellular location">
    <subcellularLocation>
        <location evidence="1">Endomembrane system</location>
        <topology evidence="1">Multi-pass membrane protein</topology>
    </subcellularLocation>
</comment>
<evidence type="ECO:0000313" key="12">
    <source>
        <dbReference type="EMBL" id="TPX73966.1"/>
    </source>
</evidence>
<evidence type="ECO:0000256" key="7">
    <source>
        <dbReference type="ARBA" id="ARBA00023010"/>
    </source>
</evidence>
<dbReference type="Gene3D" id="1.10.3370.10">
    <property type="entry name" value="SecY subunit domain"/>
    <property type="match status" value="1"/>
</dbReference>
<feature type="transmembrane region" description="Helical" evidence="10">
    <location>
        <begin position="329"/>
        <end position="348"/>
    </location>
</feature>
<keyword evidence="8 10" id="KW-0472">Membrane</keyword>
<feature type="transmembrane region" description="Helical" evidence="10">
    <location>
        <begin position="303"/>
        <end position="323"/>
    </location>
</feature>
<feature type="transmembrane region" description="Helical" evidence="10">
    <location>
        <begin position="473"/>
        <end position="493"/>
    </location>
</feature>
<reference evidence="12 13" key="1">
    <citation type="journal article" date="2019" name="Sci. Rep.">
        <title>Comparative genomics of chytrid fungi reveal insights into the obligate biotrophic and pathogenic lifestyle of Synchytrium endobioticum.</title>
        <authorList>
            <person name="van de Vossenberg B.T.L.H."/>
            <person name="Warris S."/>
            <person name="Nguyen H.D.T."/>
            <person name="van Gent-Pelzer M.P.E."/>
            <person name="Joly D.L."/>
            <person name="van de Geest H.C."/>
            <person name="Bonants P.J.M."/>
            <person name="Smith D.S."/>
            <person name="Levesque C.A."/>
            <person name="van der Lee T.A.J."/>
        </authorList>
    </citation>
    <scope>NUCLEOTIDE SEQUENCE [LARGE SCALE GENOMIC DNA]</scope>
    <source>
        <strain evidence="12 13">CBS 675.73</strain>
    </source>
</reference>
<evidence type="ECO:0000256" key="1">
    <source>
        <dbReference type="ARBA" id="ARBA00004127"/>
    </source>
</evidence>
<dbReference type="Proteomes" id="UP000320333">
    <property type="component" value="Unassembled WGS sequence"/>
</dbReference>
<evidence type="ECO:0000256" key="3">
    <source>
        <dbReference type="ARBA" id="ARBA00022448"/>
    </source>
</evidence>
<accession>A0A507FF99</accession>
<evidence type="ECO:0000256" key="5">
    <source>
        <dbReference type="ARBA" id="ARBA00022927"/>
    </source>
</evidence>
<feature type="domain" description="Translocon Sec61/SecY plug" evidence="11">
    <location>
        <begin position="231"/>
        <end position="259"/>
    </location>
</feature>
<feature type="transmembrane region" description="Helical" evidence="10">
    <location>
        <begin position="86"/>
        <end position="109"/>
    </location>
</feature>
<dbReference type="GO" id="GO:0015031">
    <property type="term" value="P:protein transport"/>
    <property type="evidence" value="ECO:0007669"/>
    <property type="project" value="UniProtKB-KW"/>
</dbReference>
<feature type="transmembrane region" description="Helical" evidence="10">
    <location>
        <begin position="217"/>
        <end position="241"/>
    </location>
</feature>
<dbReference type="PANTHER" id="PTHR10906">
    <property type="entry name" value="SECY/SEC61-ALPHA FAMILY MEMBER"/>
    <property type="match status" value="1"/>
</dbReference>